<comment type="subcellular location">
    <subcellularLocation>
        <location evidence="1">Cell membrane</location>
        <topology evidence="1">Multi-pass membrane protein</topology>
    </subcellularLocation>
</comment>
<sequence length="89" mass="9788">MDRSNKVKLSLILYLNYFVHGIGLIILTQNMKTLSGEWGTPLAVVSFAISGMGIGKLIAYYALGSLSDRYGRKALVVFGMGMYVIFFSV</sequence>
<dbReference type="SUPFAM" id="SSF103473">
    <property type="entry name" value="MFS general substrate transporter"/>
    <property type="match status" value="1"/>
</dbReference>
<dbReference type="Gene3D" id="1.20.1250.20">
    <property type="entry name" value="MFS general substrate transporter like domains"/>
    <property type="match status" value="1"/>
</dbReference>
<dbReference type="Proteomes" id="UP000319716">
    <property type="component" value="Unassembled WGS sequence"/>
</dbReference>
<name>A0A4Y1ZAS2_9BACL</name>
<comment type="caution">
    <text evidence="8">The sequence shown here is derived from an EMBL/GenBank/DDBJ whole genome shotgun (WGS) entry which is preliminary data.</text>
</comment>
<evidence type="ECO:0000256" key="2">
    <source>
        <dbReference type="ARBA" id="ARBA00022448"/>
    </source>
</evidence>
<accession>A0A4Y1ZAS2</accession>
<feature type="transmembrane region" description="Helical" evidence="6">
    <location>
        <begin position="70"/>
        <end position="88"/>
    </location>
</feature>
<evidence type="ECO:0000256" key="5">
    <source>
        <dbReference type="ARBA" id="ARBA00023136"/>
    </source>
</evidence>
<evidence type="ECO:0000259" key="7">
    <source>
        <dbReference type="PROSITE" id="PS50850"/>
    </source>
</evidence>
<reference evidence="8 9" key="1">
    <citation type="submission" date="2017-11" db="EMBL/GenBank/DDBJ databases">
        <title>Draft Genome Sequence of Sporolactobacillus inulinus NBRC 111894 Isolated from Koso, a Japanese Sugar-Vegetable Fermented Beverage.</title>
        <authorList>
            <person name="Chiou T.Y."/>
            <person name="Oshima K."/>
            <person name="Suda W."/>
            <person name="Hattori M."/>
            <person name="Takahashi T."/>
        </authorList>
    </citation>
    <scope>NUCLEOTIDE SEQUENCE [LARGE SCALE GENOMIC DNA]</scope>
    <source>
        <strain evidence="8 9">NBRC111894</strain>
    </source>
</reference>
<evidence type="ECO:0000256" key="6">
    <source>
        <dbReference type="SAM" id="Phobius"/>
    </source>
</evidence>
<evidence type="ECO:0000313" key="9">
    <source>
        <dbReference type="Proteomes" id="UP000319716"/>
    </source>
</evidence>
<dbReference type="RefSeq" id="WP_262392530.1">
    <property type="nucleotide sequence ID" value="NZ_BEXB01000011.1"/>
</dbReference>
<evidence type="ECO:0000256" key="1">
    <source>
        <dbReference type="ARBA" id="ARBA00004651"/>
    </source>
</evidence>
<dbReference type="PROSITE" id="PS50850">
    <property type="entry name" value="MFS"/>
    <property type="match status" value="1"/>
</dbReference>
<feature type="transmembrane region" description="Helical" evidence="6">
    <location>
        <begin position="43"/>
        <end position="63"/>
    </location>
</feature>
<feature type="domain" description="Major facilitator superfamily (MFS) profile" evidence="7">
    <location>
        <begin position="9"/>
        <end position="89"/>
    </location>
</feature>
<keyword evidence="3 6" id="KW-0812">Transmembrane</keyword>
<keyword evidence="5 6" id="KW-0472">Membrane</keyword>
<feature type="transmembrane region" description="Helical" evidence="6">
    <location>
        <begin position="12"/>
        <end position="31"/>
    </location>
</feature>
<proteinExistence type="predicted"/>
<dbReference type="InterPro" id="IPR036259">
    <property type="entry name" value="MFS_trans_sf"/>
</dbReference>
<evidence type="ECO:0000313" key="8">
    <source>
        <dbReference type="EMBL" id="GAY76139.1"/>
    </source>
</evidence>
<organism evidence="8 9">
    <name type="scientific">Sporolactobacillus inulinus</name>
    <dbReference type="NCBI Taxonomy" id="2078"/>
    <lineage>
        <taxon>Bacteria</taxon>
        <taxon>Bacillati</taxon>
        <taxon>Bacillota</taxon>
        <taxon>Bacilli</taxon>
        <taxon>Bacillales</taxon>
        <taxon>Sporolactobacillaceae</taxon>
        <taxon>Sporolactobacillus</taxon>
    </lineage>
</organism>
<dbReference type="AlphaFoldDB" id="A0A4Y1ZAS2"/>
<protein>
    <submittedName>
        <fullName evidence="8">Putative transport system permease protein</fullName>
    </submittedName>
</protein>
<dbReference type="EMBL" id="BEXB01000011">
    <property type="protein sequence ID" value="GAY76139.1"/>
    <property type="molecule type" value="Genomic_DNA"/>
</dbReference>
<keyword evidence="4 6" id="KW-1133">Transmembrane helix</keyword>
<dbReference type="GO" id="GO:0022857">
    <property type="term" value="F:transmembrane transporter activity"/>
    <property type="evidence" value="ECO:0007669"/>
    <property type="project" value="InterPro"/>
</dbReference>
<dbReference type="InterPro" id="IPR011701">
    <property type="entry name" value="MFS"/>
</dbReference>
<dbReference type="Pfam" id="PF07690">
    <property type="entry name" value="MFS_1"/>
    <property type="match status" value="1"/>
</dbReference>
<gene>
    <name evidence="8" type="ORF">NBRC111894_1693</name>
</gene>
<evidence type="ECO:0000256" key="3">
    <source>
        <dbReference type="ARBA" id="ARBA00022692"/>
    </source>
</evidence>
<keyword evidence="2" id="KW-0813">Transport</keyword>
<dbReference type="GO" id="GO:0005886">
    <property type="term" value="C:plasma membrane"/>
    <property type="evidence" value="ECO:0007669"/>
    <property type="project" value="UniProtKB-SubCell"/>
</dbReference>
<evidence type="ECO:0000256" key="4">
    <source>
        <dbReference type="ARBA" id="ARBA00022989"/>
    </source>
</evidence>
<dbReference type="InterPro" id="IPR020846">
    <property type="entry name" value="MFS_dom"/>
</dbReference>